<feature type="transmembrane region" description="Helical" evidence="6">
    <location>
        <begin position="301"/>
        <end position="320"/>
    </location>
</feature>
<evidence type="ECO:0000256" key="2">
    <source>
        <dbReference type="ARBA" id="ARBA00009012"/>
    </source>
</evidence>
<keyword evidence="5 6" id="KW-0472">Membrane</keyword>
<comment type="caution">
    <text evidence="7">The sequence shown here is derived from an EMBL/GenBank/DDBJ whole genome shotgun (WGS) entry which is preliminary data.</text>
</comment>
<keyword evidence="8" id="KW-1185">Reference proteome</keyword>
<evidence type="ECO:0000256" key="6">
    <source>
        <dbReference type="SAM" id="Phobius"/>
    </source>
</evidence>
<name>A0ABR3GXI8_9PEZI</name>
<dbReference type="PANTHER" id="PTHR13353">
    <property type="entry name" value="TRANSMEMBRANE PROTEIN 19"/>
    <property type="match status" value="1"/>
</dbReference>
<keyword evidence="3 6" id="KW-0812">Transmembrane</keyword>
<evidence type="ECO:0000313" key="7">
    <source>
        <dbReference type="EMBL" id="KAL0640670.1"/>
    </source>
</evidence>
<feature type="transmembrane region" description="Helical" evidence="6">
    <location>
        <begin position="184"/>
        <end position="208"/>
    </location>
</feature>
<dbReference type="InterPro" id="IPR002794">
    <property type="entry name" value="DUF92_TMEM19"/>
</dbReference>
<feature type="transmembrane region" description="Helical" evidence="6">
    <location>
        <begin position="43"/>
        <end position="61"/>
    </location>
</feature>
<accession>A0ABR3GXI8</accession>
<evidence type="ECO:0000256" key="3">
    <source>
        <dbReference type="ARBA" id="ARBA00022692"/>
    </source>
</evidence>
<dbReference type="Pfam" id="PF01940">
    <property type="entry name" value="DUF92"/>
    <property type="match status" value="1"/>
</dbReference>
<sequence length="354" mass="36479">MNLIFAGVATALLVARALSRKSLTLSGILAAVLTAAVHAVHPWNLPFVLLITFYGLGTAATKIKHDIKAKLTLSSSGAGGGEGARNHIQAPSPFSSQPLPANTITASILLLLHAKQLGVFTHGASPATACFHNRPDDLLIIGVIANYAATLADTLSSELGILSQSPPRLITTLRVTPRGTNGGVTLYGVAVGAGGAGVIGVVAAALLPACEAAWGFSDKVWFVGFVAAVGAAGSLLDSVLGALFQQSVVDVRSNKIVEAPNGAKVLVMPEHRRTSEREPQRENSRAVITAQRWGVLSNNQVNLLMAAIISAAAMVMWGGMGQVGAVVGQQLKTVVKSVIKQELAGAFVRGVLGV</sequence>
<proteinExistence type="inferred from homology"/>
<feature type="transmembrane region" description="Helical" evidence="6">
    <location>
        <begin position="220"/>
        <end position="244"/>
    </location>
</feature>
<protein>
    <recommendedName>
        <fullName evidence="9">Transmembrane protein 19</fullName>
    </recommendedName>
</protein>
<evidence type="ECO:0000256" key="5">
    <source>
        <dbReference type="ARBA" id="ARBA00023136"/>
    </source>
</evidence>
<keyword evidence="4 6" id="KW-1133">Transmembrane helix</keyword>
<dbReference type="PANTHER" id="PTHR13353:SF5">
    <property type="entry name" value="TRANSMEMBRANE PROTEIN 19"/>
    <property type="match status" value="1"/>
</dbReference>
<evidence type="ECO:0008006" key="9">
    <source>
        <dbReference type="Google" id="ProtNLM"/>
    </source>
</evidence>
<reference evidence="7 8" key="1">
    <citation type="submission" date="2024-02" db="EMBL/GenBank/DDBJ databases">
        <title>Discinaceae phylogenomics.</title>
        <authorList>
            <person name="Dirks A.C."/>
            <person name="James T.Y."/>
        </authorList>
    </citation>
    <scope>NUCLEOTIDE SEQUENCE [LARGE SCALE GENOMIC DNA]</scope>
    <source>
        <strain evidence="7 8">ACD0624</strain>
    </source>
</reference>
<gene>
    <name evidence="7" type="ORF">Q9L58_000341</name>
</gene>
<comment type="similarity">
    <text evidence="2">Belongs to the TMEM19 family.</text>
</comment>
<dbReference type="Proteomes" id="UP001447188">
    <property type="component" value="Unassembled WGS sequence"/>
</dbReference>
<dbReference type="EMBL" id="JBBBZM010000002">
    <property type="protein sequence ID" value="KAL0640670.1"/>
    <property type="molecule type" value="Genomic_DNA"/>
</dbReference>
<evidence type="ECO:0000256" key="4">
    <source>
        <dbReference type="ARBA" id="ARBA00022989"/>
    </source>
</evidence>
<evidence type="ECO:0000256" key="1">
    <source>
        <dbReference type="ARBA" id="ARBA00004141"/>
    </source>
</evidence>
<comment type="subcellular location">
    <subcellularLocation>
        <location evidence="1">Membrane</location>
        <topology evidence="1">Multi-pass membrane protein</topology>
    </subcellularLocation>
</comment>
<evidence type="ECO:0000313" key="8">
    <source>
        <dbReference type="Proteomes" id="UP001447188"/>
    </source>
</evidence>
<organism evidence="7 8">
    <name type="scientific">Discina gigas</name>
    <dbReference type="NCBI Taxonomy" id="1032678"/>
    <lineage>
        <taxon>Eukaryota</taxon>
        <taxon>Fungi</taxon>
        <taxon>Dikarya</taxon>
        <taxon>Ascomycota</taxon>
        <taxon>Pezizomycotina</taxon>
        <taxon>Pezizomycetes</taxon>
        <taxon>Pezizales</taxon>
        <taxon>Discinaceae</taxon>
        <taxon>Discina</taxon>
    </lineage>
</organism>